<dbReference type="GeneTree" id="ENSGT00960000188592"/>
<keyword evidence="2" id="KW-1185">Reference proteome</keyword>
<reference evidence="1" key="2">
    <citation type="submission" date="2025-08" db="UniProtKB">
        <authorList>
            <consortium name="Ensembl"/>
        </authorList>
    </citation>
    <scope>IDENTIFICATION</scope>
</reference>
<sequence length="110" mass="12614">MNKMFLMAASMVEGGEDSFRKIFKFYRRRNPPPDLSDVIDFSRCAPGEQVRAKRAPGVYDVEATRVGLQPVREWRAFGLRGHPGTRARQSLNKVWRGGAMRAVWFNSVRL</sequence>
<evidence type="ECO:0000313" key="1">
    <source>
        <dbReference type="Ensembl" id="ENSMZEP00005006631.1"/>
    </source>
</evidence>
<protein>
    <recommendedName>
        <fullName evidence="3">AlkB homolog 1, histone H2A dioxygenase</fullName>
    </recommendedName>
</protein>
<organism evidence="1 2">
    <name type="scientific">Maylandia zebra</name>
    <name type="common">zebra mbuna</name>
    <dbReference type="NCBI Taxonomy" id="106582"/>
    <lineage>
        <taxon>Eukaryota</taxon>
        <taxon>Metazoa</taxon>
        <taxon>Chordata</taxon>
        <taxon>Craniata</taxon>
        <taxon>Vertebrata</taxon>
        <taxon>Euteleostomi</taxon>
        <taxon>Actinopterygii</taxon>
        <taxon>Neopterygii</taxon>
        <taxon>Teleostei</taxon>
        <taxon>Neoteleostei</taxon>
        <taxon>Acanthomorphata</taxon>
        <taxon>Ovalentaria</taxon>
        <taxon>Cichlomorphae</taxon>
        <taxon>Cichliformes</taxon>
        <taxon>Cichlidae</taxon>
        <taxon>African cichlids</taxon>
        <taxon>Pseudocrenilabrinae</taxon>
        <taxon>Haplochromini</taxon>
        <taxon>Maylandia</taxon>
        <taxon>Maylandia zebra complex</taxon>
    </lineage>
</organism>
<accession>A0A3P9BA12</accession>
<proteinExistence type="predicted"/>
<name>A0A3P9BA12_9CICH</name>
<evidence type="ECO:0008006" key="3">
    <source>
        <dbReference type="Google" id="ProtNLM"/>
    </source>
</evidence>
<dbReference type="Proteomes" id="UP000265160">
    <property type="component" value="LG19"/>
</dbReference>
<dbReference type="STRING" id="106582.ENSMZEP00005006631"/>
<dbReference type="AlphaFoldDB" id="A0A3P9BA12"/>
<dbReference type="Ensembl" id="ENSMZET00005006929.1">
    <property type="protein sequence ID" value="ENSMZEP00005006631.1"/>
    <property type="gene ID" value="ENSMZEG00005005100.1"/>
</dbReference>
<reference evidence="1 2" key="1">
    <citation type="journal article" date="2014" name="Nature">
        <title>The genomic substrate for adaptive radiation in African cichlid fish.</title>
        <authorList>
            <person name="Brawand D."/>
            <person name="Wagner C.E."/>
            <person name="Li Y.I."/>
            <person name="Malinsky M."/>
            <person name="Keller I."/>
            <person name="Fan S."/>
            <person name="Simakov O."/>
            <person name="Ng A.Y."/>
            <person name="Lim Z.W."/>
            <person name="Bezault E."/>
            <person name="Turner-Maier J."/>
            <person name="Johnson J."/>
            <person name="Alcazar R."/>
            <person name="Noh H.J."/>
            <person name="Russell P."/>
            <person name="Aken B."/>
            <person name="Alfoldi J."/>
            <person name="Amemiya C."/>
            <person name="Azzouzi N."/>
            <person name="Baroiller J.F."/>
            <person name="Barloy-Hubler F."/>
            <person name="Berlin A."/>
            <person name="Bloomquist R."/>
            <person name="Carleton K.L."/>
            <person name="Conte M.A."/>
            <person name="D'Cotta H."/>
            <person name="Eshel O."/>
            <person name="Gaffney L."/>
            <person name="Galibert F."/>
            <person name="Gante H.F."/>
            <person name="Gnerre S."/>
            <person name="Greuter L."/>
            <person name="Guyon R."/>
            <person name="Haddad N.S."/>
            <person name="Haerty W."/>
            <person name="Harris R.M."/>
            <person name="Hofmann H.A."/>
            <person name="Hourlier T."/>
            <person name="Hulata G."/>
            <person name="Jaffe D.B."/>
            <person name="Lara M."/>
            <person name="Lee A.P."/>
            <person name="MacCallum I."/>
            <person name="Mwaiko S."/>
            <person name="Nikaido M."/>
            <person name="Nishihara H."/>
            <person name="Ozouf-Costaz C."/>
            <person name="Penman D.J."/>
            <person name="Przybylski D."/>
            <person name="Rakotomanga M."/>
            <person name="Renn S.C.P."/>
            <person name="Ribeiro F.J."/>
            <person name="Ron M."/>
            <person name="Salzburger W."/>
            <person name="Sanchez-Pulido L."/>
            <person name="Santos M.E."/>
            <person name="Searle S."/>
            <person name="Sharpe T."/>
            <person name="Swofford R."/>
            <person name="Tan F.J."/>
            <person name="Williams L."/>
            <person name="Young S."/>
            <person name="Yin S."/>
            <person name="Okada N."/>
            <person name="Kocher T.D."/>
            <person name="Miska E.A."/>
            <person name="Lander E.S."/>
            <person name="Venkatesh B."/>
            <person name="Fernald R.D."/>
            <person name="Meyer A."/>
            <person name="Ponting C.P."/>
            <person name="Streelman J.T."/>
            <person name="Lindblad-Toh K."/>
            <person name="Seehausen O."/>
            <person name="Di Palma F."/>
        </authorList>
    </citation>
    <scope>NUCLEOTIDE SEQUENCE</scope>
</reference>
<evidence type="ECO:0000313" key="2">
    <source>
        <dbReference type="Proteomes" id="UP000265160"/>
    </source>
</evidence>
<reference evidence="1" key="3">
    <citation type="submission" date="2025-09" db="UniProtKB">
        <authorList>
            <consortium name="Ensembl"/>
        </authorList>
    </citation>
    <scope>IDENTIFICATION</scope>
</reference>